<evidence type="ECO:0000259" key="1">
    <source>
        <dbReference type="Pfam" id="PF01425"/>
    </source>
</evidence>
<evidence type="ECO:0000313" key="3">
    <source>
        <dbReference type="Proteomes" id="UP000831607"/>
    </source>
</evidence>
<proteinExistence type="predicted"/>
<gene>
    <name evidence="2" type="ORF">DHf2319_06010</name>
</gene>
<dbReference type="EMBL" id="CP063982">
    <property type="protein sequence ID" value="UOD51382.1"/>
    <property type="molecule type" value="Genomic_DNA"/>
</dbReference>
<dbReference type="Pfam" id="PF01425">
    <property type="entry name" value="Amidase"/>
    <property type="match status" value="2"/>
</dbReference>
<dbReference type="NCBIfam" id="NF006169">
    <property type="entry name" value="PRK08310.1"/>
    <property type="match status" value="1"/>
</dbReference>
<feature type="domain" description="Amidase" evidence="1">
    <location>
        <begin position="291"/>
        <end position="391"/>
    </location>
</feature>
<dbReference type="RefSeq" id="WP_243479846.1">
    <property type="nucleotide sequence ID" value="NZ_CP063982.1"/>
</dbReference>
<keyword evidence="3" id="KW-1185">Reference proteome</keyword>
<accession>A0ABY4AQS7</accession>
<dbReference type="Gene3D" id="3.90.1300.10">
    <property type="entry name" value="Amidase signature (AS) domain"/>
    <property type="match status" value="1"/>
</dbReference>
<dbReference type="PANTHER" id="PTHR46310:SF7">
    <property type="entry name" value="AMIDASE 1"/>
    <property type="match status" value="1"/>
</dbReference>
<dbReference type="InterPro" id="IPR036928">
    <property type="entry name" value="AS_sf"/>
</dbReference>
<keyword evidence="2" id="KW-0378">Hydrolase</keyword>
<sequence length="403" mass="42582">MISSTRAFDIDDTAKAWVSHGKFVIDGASHGPLSGLTFAVKDIYDVAGWPTGFGNPVWLQTHAPATLTSPMVQSLLDAGATLKGKVITDELTYSLNGDNIHDGTPLNANAPDCVPGGSSSGSAAAVAAGLVDFALGSDTGGSTRVPASYCGIWGLRSTHGCLPTVGVLPLQPSFDTLTWLAQDIDVFEKVGEVLLPATQHPLKKVLHWQDLWDMAEAELKPGLAQVQSVLSALLGVQPESQDLLPVGQTLEDWRRAYHVASARESWMVHGAWIDQYKPAMGQAIADRFKFASTVTEAVAKNAWADIEMVKQRVQQLVAEHGVVVLPSSASTAPRLDAALASVDDVRMRTMRITCVAGLSGLPQISIPMRTASGKPYGVSLLGPKGSDLALLRLAGAVYGGLAR</sequence>
<organism evidence="2 3">
    <name type="scientific">Orrella daihaiensis</name>
    <dbReference type="NCBI Taxonomy" id="2782176"/>
    <lineage>
        <taxon>Bacteria</taxon>
        <taxon>Pseudomonadati</taxon>
        <taxon>Pseudomonadota</taxon>
        <taxon>Betaproteobacteria</taxon>
        <taxon>Burkholderiales</taxon>
        <taxon>Alcaligenaceae</taxon>
        <taxon>Orrella</taxon>
    </lineage>
</organism>
<reference evidence="2 3" key="1">
    <citation type="submission" date="2020-11" db="EMBL/GenBank/DDBJ databases">
        <title>Algicoccus daihaiensis sp.nov., isolated from Daihai Lake in Inner Mongolia.</title>
        <authorList>
            <person name="Kai J."/>
        </authorList>
    </citation>
    <scope>NUCLEOTIDE SEQUENCE [LARGE SCALE GENOMIC DNA]</scope>
    <source>
        <strain evidence="3">f23</strain>
    </source>
</reference>
<feature type="domain" description="Amidase" evidence="1">
    <location>
        <begin position="27"/>
        <end position="195"/>
    </location>
</feature>
<evidence type="ECO:0000313" key="2">
    <source>
        <dbReference type="EMBL" id="UOD51382.1"/>
    </source>
</evidence>
<dbReference type="Proteomes" id="UP000831607">
    <property type="component" value="Chromosome"/>
</dbReference>
<name>A0ABY4AQS7_9BURK</name>
<protein>
    <submittedName>
        <fullName evidence="2">Amidase</fullName>
        <ecNumber evidence="2">3.5.1.4</ecNumber>
    </submittedName>
</protein>
<dbReference type="InterPro" id="IPR023631">
    <property type="entry name" value="Amidase_dom"/>
</dbReference>
<dbReference type="PANTHER" id="PTHR46310">
    <property type="entry name" value="AMIDASE 1"/>
    <property type="match status" value="1"/>
</dbReference>
<dbReference type="SUPFAM" id="SSF75304">
    <property type="entry name" value="Amidase signature (AS) enzymes"/>
    <property type="match status" value="1"/>
</dbReference>
<dbReference type="EC" id="3.5.1.4" evidence="2"/>
<dbReference type="GO" id="GO:0004040">
    <property type="term" value="F:amidase activity"/>
    <property type="evidence" value="ECO:0007669"/>
    <property type="project" value="UniProtKB-EC"/>
</dbReference>